<dbReference type="EMBL" id="JAPDGR010000145">
    <property type="protein sequence ID" value="KAJ2995132.1"/>
    <property type="molecule type" value="Genomic_DNA"/>
</dbReference>
<organism evidence="1 2">
    <name type="scientific">Xylaria curta</name>
    <dbReference type="NCBI Taxonomy" id="42375"/>
    <lineage>
        <taxon>Eukaryota</taxon>
        <taxon>Fungi</taxon>
        <taxon>Dikarya</taxon>
        <taxon>Ascomycota</taxon>
        <taxon>Pezizomycotina</taxon>
        <taxon>Sordariomycetes</taxon>
        <taxon>Xylariomycetidae</taxon>
        <taxon>Xylariales</taxon>
        <taxon>Xylariaceae</taxon>
        <taxon>Xylaria</taxon>
    </lineage>
</organism>
<reference evidence="1" key="1">
    <citation type="submission" date="2022-10" db="EMBL/GenBank/DDBJ databases">
        <title>Genome Sequence of Xylaria curta.</title>
        <authorList>
            <person name="Buettner E."/>
        </authorList>
    </citation>
    <scope>NUCLEOTIDE SEQUENCE</scope>
    <source>
        <strain evidence="1">Babe10</strain>
    </source>
</reference>
<keyword evidence="2" id="KW-1185">Reference proteome</keyword>
<evidence type="ECO:0000313" key="2">
    <source>
        <dbReference type="Proteomes" id="UP001143856"/>
    </source>
</evidence>
<protein>
    <submittedName>
        <fullName evidence="1">Uncharacterized protein</fullName>
    </submittedName>
</protein>
<proteinExistence type="predicted"/>
<comment type="caution">
    <text evidence="1">The sequence shown here is derived from an EMBL/GenBank/DDBJ whole genome shotgun (WGS) entry which is preliminary data.</text>
</comment>
<accession>A0ACC1PM51</accession>
<sequence length="1036" mass="117346">MDPLSITLASVTLIGAIAKVGKTGASFLADVRNARSDIEAIIVEFDSIKVVITLIANEFQQSVDPVPTPLHEKIVGIINNCADLVADIDKSLASYGPTSAQKRLKWATSGKKDIAKARSGLSAHRVALELALEMLNMQVVKEIRDGTIELTSETRETKDQTSRILEGNRNIRDDVQRILQEISRLQALLPSERPNSIMLQRYLDELSNYVESVSDGSDRVKSNTESQGVSEERQMEEPRNENQERDDSGVLVGPQQNRISRKESIVQCNLANVGSTSASEIGKWPVRIIDKQGGENSTSARAYLLQVLDFGDDGIAREFVYTKEEDMLAYKAQLLDVIPRFRYISVGWPYTVNSGCGSLKVSSYLRSIYQIPQSFFELSISPQSSRGSLYTGASNTKIDAFASGLKEASAREASIGKTSKQCSLCYILRTVKKRTSPANTIWAIEPVAVYHSFDVDTFSSLWLTIHDTDETKYGTYDVLSTGKQTSNPHSYGYSLTAALEAQLLFLRLAEENWESYITYLEHSLSQTMEKVKPINVDERPRFYPLDMGADFDIGEKKAENAIRKFNDSVQGMFSTIWDSREQDGSLRQRAHHTKKRHSMGIREAHENTKRQLDAELEAYLCVDTVNIHDKQNLHHIQSQVQDTLLNLQLNLTVLRETKSHYQNLQDHVLPPGLIGDQAQIGMKEFLYNAGQIETNLAIKHRKLETLDHHVRDGISLCDGILQYHSLQVSKIFNERAKLSSENLERVMKRTEQETASMHIITIFTVIFLPATFVGTFLSIDTIWPSLDEADSDWFYPPRPFRYFIRICVALILVSTIIWVSLFFFSRQKKAREIKKLRKDEESGDGLKIIHAGLFRMGTHSMAKAYRVLGFTTFHALDEPFRAKWVQIEKAAEATWPSVPNARSRSPFKREDWDELWGEYDAVCDTSAPFTLELFRAYPDARVVIVQRDFDSWWPSFKSEILDNLFTSFFESQMFFAWHFVGFRAGHGEPFPFSNERNAHADIVKEKRKKLNVAISRTVALGIAGVVALGASWWFLI</sequence>
<gene>
    <name evidence="1" type="ORF">NUW58_g1362</name>
</gene>
<dbReference type="Proteomes" id="UP001143856">
    <property type="component" value="Unassembled WGS sequence"/>
</dbReference>
<evidence type="ECO:0000313" key="1">
    <source>
        <dbReference type="EMBL" id="KAJ2995132.1"/>
    </source>
</evidence>
<name>A0ACC1PM51_9PEZI</name>